<comment type="caution">
    <text evidence="7">The sequence shown here is derived from an EMBL/GenBank/DDBJ whole genome shotgun (WGS) entry which is preliminary data.</text>
</comment>
<accession>A0A819TKK1</accession>
<dbReference type="GO" id="GO:0045197">
    <property type="term" value="P:establishment or maintenance of epithelial cell apical/basal polarity"/>
    <property type="evidence" value="ECO:0007669"/>
    <property type="project" value="TreeGrafter"/>
</dbReference>
<feature type="domain" description="EGF-like" evidence="6">
    <location>
        <begin position="49"/>
        <end position="88"/>
    </location>
</feature>
<proteinExistence type="predicted"/>
<protein>
    <recommendedName>
        <fullName evidence="6">EGF-like domain-containing protein</fullName>
    </recommendedName>
</protein>
<dbReference type="Proteomes" id="UP000663868">
    <property type="component" value="Unassembled WGS sequence"/>
</dbReference>
<reference evidence="7" key="1">
    <citation type="submission" date="2021-02" db="EMBL/GenBank/DDBJ databases">
        <authorList>
            <person name="Nowell W R."/>
        </authorList>
    </citation>
    <scope>NUCLEOTIDE SEQUENCE</scope>
</reference>
<gene>
    <name evidence="7" type="ORF">KXQ929_LOCUS33852</name>
</gene>
<keyword evidence="3" id="KW-0677">Repeat</keyword>
<dbReference type="AlphaFoldDB" id="A0A819TKK1"/>
<dbReference type="PANTHER" id="PTHR24049:SF22">
    <property type="entry name" value="DROSOPHILA CRUMBS HOMOLOG"/>
    <property type="match status" value="1"/>
</dbReference>
<keyword evidence="1 5" id="KW-0245">EGF-like domain</keyword>
<dbReference type="GO" id="GO:0007157">
    <property type="term" value="P:heterophilic cell-cell adhesion via plasma membrane cell adhesion molecules"/>
    <property type="evidence" value="ECO:0007669"/>
    <property type="project" value="TreeGrafter"/>
</dbReference>
<evidence type="ECO:0000259" key="6">
    <source>
        <dbReference type="PROSITE" id="PS50026"/>
    </source>
</evidence>
<feature type="disulfide bond" evidence="5">
    <location>
        <begin position="94"/>
        <end position="104"/>
    </location>
</feature>
<organism evidence="7 8">
    <name type="scientific">Adineta steineri</name>
    <dbReference type="NCBI Taxonomy" id="433720"/>
    <lineage>
        <taxon>Eukaryota</taxon>
        <taxon>Metazoa</taxon>
        <taxon>Spiralia</taxon>
        <taxon>Gnathifera</taxon>
        <taxon>Rotifera</taxon>
        <taxon>Eurotatoria</taxon>
        <taxon>Bdelloidea</taxon>
        <taxon>Adinetida</taxon>
        <taxon>Adinetidae</taxon>
        <taxon>Adineta</taxon>
    </lineage>
</organism>
<name>A0A819TKK1_9BILA</name>
<feature type="domain" description="EGF-like" evidence="6">
    <location>
        <begin position="90"/>
        <end position="132"/>
    </location>
</feature>
<dbReference type="CDD" id="cd00054">
    <property type="entry name" value="EGF_CA"/>
    <property type="match status" value="1"/>
</dbReference>
<dbReference type="Gene3D" id="2.10.25.10">
    <property type="entry name" value="Laminin"/>
    <property type="match status" value="2"/>
</dbReference>
<sequence>MLEHKRRRYLNRTDVINDHPYSVHFDVYTLQTFRLAMVLKFPSWFGNSILDPCAQKPCSANSICKPILNEEGRFYCSCKPGYTDMNCTVYEQKCSSYCSSDSICRPGQRGLIKNPDNPLCICSLDYFGPSCHIRNEACESDPCGLNGTCHLTYDPSGDKPIACQCSEQFYGDRFLRLGSAFIVYTQITTSDDHYWTAANHSLLS</sequence>
<evidence type="ECO:0000256" key="5">
    <source>
        <dbReference type="PROSITE-ProRule" id="PRU00076"/>
    </source>
</evidence>
<evidence type="ECO:0000256" key="4">
    <source>
        <dbReference type="ARBA" id="ARBA00023157"/>
    </source>
</evidence>
<keyword evidence="2" id="KW-0732">Signal</keyword>
<dbReference type="GO" id="GO:0005886">
    <property type="term" value="C:plasma membrane"/>
    <property type="evidence" value="ECO:0007669"/>
    <property type="project" value="TreeGrafter"/>
</dbReference>
<keyword evidence="4 5" id="KW-1015">Disulfide bond</keyword>
<evidence type="ECO:0000256" key="2">
    <source>
        <dbReference type="ARBA" id="ARBA00022729"/>
    </source>
</evidence>
<dbReference type="PROSITE" id="PS01186">
    <property type="entry name" value="EGF_2"/>
    <property type="match status" value="1"/>
</dbReference>
<comment type="caution">
    <text evidence="5">Lacks conserved residue(s) required for the propagation of feature annotation.</text>
</comment>
<evidence type="ECO:0000256" key="3">
    <source>
        <dbReference type="ARBA" id="ARBA00022737"/>
    </source>
</evidence>
<evidence type="ECO:0000256" key="1">
    <source>
        <dbReference type="ARBA" id="ARBA00022536"/>
    </source>
</evidence>
<dbReference type="EMBL" id="CAJOBB010004444">
    <property type="protein sequence ID" value="CAF4089277.1"/>
    <property type="molecule type" value="Genomic_DNA"/>
</dbReference>
<dbReference type="SMART" id="SM00181">
    <property type="entry name" value="EGF"/>
    <property type="match status" value="3"/>
</dbReference>
<feature type="disulfide bond" evidence="5">
    <location>
        <begin position="122"/>
        <end position="131"/>
    </location>
</feature>
<dbReference type="PROSITE" id="PS50026">
    <property type="entry name" value="EGF_3"/>
    <property type="match status" value="3"/>
</dbReference>
<dbReference type="PROSITE" id="PS00022">
    <property type="entry name" value="EGF_1"/>
    <property type="match status" value="1"/>
</dbReference>
<dbReference type="PANTHER" id="PTHR24049">
    <property type="entry name" value="CRUMBS FAMILY MEMBER"/>
    <property type="match status" value="1"/>
</dbReference>
<dbReference type="SUPFAM" id="SSF57196">
    <property type="entry name" value="EGF/Laminin"/>
    <property type="match status" value="2"/>
</dbReference>
<evidence type="ECO:0000313" key="7">
    <source>
        <dbReference type="EMBL" id="CAF4089277.1"/>
    </source>
</evidence>
<dbReference type="InterPro" id="IPR051022">
    <property type="entry name" value="Notch_Cell-Fate_Det"/>
</dbReference>
<evidence type="ECO:0000313" key="8">
    <source>
        <dbReference type="Proteomes" id="UP000663868"/>
    </source>
</evidence>
<feature type="domain" description="EGF-like" evidence="6">
    <location>
        <begin position="134"/>
        <end position="175"/>
    </location>
</feature>
<dbReference type="GO" id="GO:0032991">
    <property type="term" value="C:protein-containing complex"/>
    <property type="evidence" value="ECO:0007669"/>
    <property type="project" value="TreeGrafter"/>
</dbReference>
<feature type="disulfide bond" evidence="5">
    <location>
        <begin position="78"/>
        <end position="87"/>
    </location>
</feature>
<dbReference type="InterPro" id="IPR000742">
    <property type="entry name" value="EGF"/>
</dbReference>